<sequence>MEESEVVRLLQHYRHDLMNRLQLVHGYLSMGKIDKVEEKMDELFSHFNEERKLIGLEAPKFILWLIQFNNNHKNLQISYTIHIENQSLSDIDELLLSKCQKVIDYCEKIIDPLEIYNGNLILNEKESGKQIEVIFNIKGHFNEVHTFTINEENSKSNIKVLSDTKGIECRFQVPRN</sequence>
<keyword evidence="6" id="KW-1185">Reference proteome</keyword>
<feature type="domain" description="SpoOB alpha-helical" evidence="4">
    <location>
        <begin position="4"/>
        <end position="53"/>
    </location>
</feature>
<dbReference type="RefSeq" id="WP_121202978.1">
    <property type="nucleotide sequence ID" value="NZ_RBZP01000001.1"/>
</dbReference>
<dbReference type="EMBL" id="RBZP01000001">
    <property type="protein sequence ID" value="RKQ37905.1"/>
    <property type="molecule type" value="Genomic_DNA"/>
</dbReference>
<keyword evidence="1" id="KW-0597">Phosphoprotein</keyword>
<organism evidence="5 6">
    <name type="scientific">Oceanobacillus halophilus</name>
    <dbReference type="NCBI Taxonomy" id="930130"/>
    <lineage>
        <taxon>Bacteria</taxon>
        <taxon>Bacillati</taxon>
        <taxon>Bacillota</taxon>
        <taxon>Bacilli</taxon>
        <taxon>Bacillales</taxon>
        <taxon>Bacillaceae</taxon>
        <taxon>Oceanobacillus</taxon>
    </lineage>
</organism>
<dbReference type="SUPFAM" id="SSF55890">
    <property type="entry name" value="Sporulation response regulatory protein Spo0B"/>
    <property type="match status" value="1"/>
</dbReference>
<keyword evidence="3" id="KW-0418">Kinase</keyword>
<evidence type="ECO:0000313" key="6">
    <source>
        <dbReference type="Proteomes" id="UP000269301"/>
    </source>
</evidence>
<dbReference type="OrthoDB" id="2375606at2"/>
<dbReference type="Proteomes" id="UP000269301">
    <property type="component" value="Unassembled WGS sequence"/>
</dbReference>
<name>A0A495AH68_9BACI</name>
<evidence type="ECO:0000313" key="5">
    <source>
        <dbReference type="EMBL" id="RKQ37905.1"/>
    </source>
</evidence>
<evidence type="ECO:0000259" key="4">
    <source>
        <dbReference type="Pfam" id="PF14689"/>
    </source>
</evidence>
<dbReference type="InterPro" id="IPR037100">
    <property type="entry name" value="Spo0B_C_sf"/>
</dbReference>
<evidence type="ECO:0000256" key="1">
    <source>
        <dbReference type="ARBA" id="ARBA00022553"/>
    </source>
</evidence>
<dbReference type="AlphaFoldDB" id="A0A495AH68"/>
<gene>
    <name evidence="5" type="ORF">D8M06_03655</name>
</gene>
<evidence type="ECO:0000256" key="3">
    <source>
        <dbReference type="ARBA" id="ARBA00022777"/>
    </source>
</evidence>
<protein>
    <recommendedName>
        <fullName evidence="4">SpoOB alpha-helical domain-containing protein</fullName>
    </recommendedName>
</protein>
<dbReference type="InterPro" id="IPR039506">
    <property type="entry name" value="SPOB_a"/>
</dbReference>
<evidence type="ECO:0000256" key="2">
    <source>
        <dbReference type="ARBA" id="ARBA00022679"/>
    </source>
</evidence>
<dbReference type="Gene3D" id="3.30.565.30">
    <property type="entry name" value="Sporulation initiation phosphotransferase B (SpoOB), C-terminal domain"/>
    <property type="match status" value="1"/>
</dbReference>
<comment type="caution">
    <text evidence="5">The sequence shown here is derived from an EMBL/GenBank/DDBJ whole genome shotgun (WGS) entry which is preliminary data.</text>
</comment>
<dbReference type="InterPro" id="IPR016120">
    <property type="entry name" value="Sig_transdc_His_kin_SpoOB"/>
</dbReference>
<dbReference type="GO" id="GO:0000155">
    <property type="term" value="F:phosphorelay sensor kinase activity"/>
    <property type="evidence" value="ECO:0007669"/>
    <property type="project" value="InterPro"/>
</dbReference>
<dbReference type="Pfam" id="PF14689">
    <property type="entry name" value="SPOB_a"/>
    <property type="match status" value="1"/>
</dbReference>
<keyword evidence="2" id="KW-0808">Transferase</keyword>
<proteinExistence type="predicted"/>
<reference evidence="5 6" key="1">
    <citation type="journal article" date="2016" name="Int. J. Syst. Evol. Microbiol.">
        <title>Oceanobacillus halophilus sp. nov., a novel moderately halophilic bacterium from a hypersaline lake.</title>
        <authorList>
            <person name="Amoozegar M.A."/>
            <person name="Bagheri M."/>
            <person name="Makhdoumi A."/>
            <person name="Nikou M.M."/>
            <person name="Fazeli S.A.S."/>
            <person name="Schumann P."/>
            <person name="Sproer C."/>
            <person name="Sanchez-Porro C."/>
            <person name="Ventosa A."/>
        </authorList>
    </citation>
    <scope>NUCLEOTIDE SEQUENCE [LARGE SCALE GENOMIC DNA]</scope>
    <source>
        <strain evidence="5 6">DSM 23996</strain>
    </source>
</reference>
<accession>A0A495AH68</accession>
<dbReference type="Gene3D" id="1.10.287.130">
    <property type="match status" value="1"/>
</dbReference>